<dbReference type="Pfam" id="PF08570">
    <property type="entry name" value="DUF1761"/>
    <property type="match status" value="1"/>
</dbReference>
<dbReference type="RefSeq" id="WP_190788043.1">
    <property type="nucleotide sequence ID" value="NZ_JACXLC010000001.1"/>
</dbReference>
<keyword evidence="1" id="KW-0472">Membrane</keyword>
<proteinExistence type="predicted"/>
<feature type="transmembrane region" description="Helical" evidence="1">
    <location>
        <begin position="49"/>
        <end position="70"/>
    </location>
</feature>
<protein>
    <submittedName>
        <fullName evidence="2">DUF1761 domain-containing protein</fullName>
    </submittedName>
</protein>
<gene>
    <name evidence="2" type="ORF">IB285_10040</name>
</gene>
<feature type="transmembrane region" description="Helical" evidence="1">
    <location>
        <begin position="6"/>
        <end position="28"/>
    </location>
</feature>
<reference evidence="2 3" key="1">
    <citation type="submission" date="2020-09" db="EMBL/GenBank/DDBJ databases">
        <authorList>
            <person name="Yoon J.-W."/>
        </authorList>
    </citation>
    <scope>NUCLEOTIDE SEQUENCE [LARGE SCALE GENOMIC DNA]</scope>
    <source>
        <strain evidence="2 3">KMU-140</strain>
    </source>
</reference>
<comment type="caution">
    <text evidence="2">The sequence shown here is derived from an EMBL/GenBank/DDBJ whole genome shotgun (WGS) entry which is preliminary data.</text>
</comment>
<keyword evidence="1" id="KW-1133">Transmembrane helix</keyword>
<keyword evidence="1" id="KW-0812">Transmembrane</keyword>
<evidence type="ECO:0000313" key="3">
    <source>
        <dbReference type="Proteomes" id="UP000635384"/>
    </source>
</evidence>
<dbReference type="Proteomes" id="UP000635384">
    <property type="component" value="Unassembled WGS sequence"/>
</dbReference>
<feature type="transmembrane region" description="Helical" evidence="1">
    <location>
        <begin position="76"/>
        <end position="101"/>
    </location>
</feature>
<dbReference type="EMBL" id="JACXLC010000001">
    <property type="protein sequence ID" value="MBD2842597.1"/>
    <property type="molecule type" value="Genomic_DNA"/>
</dbReference>
<accession>A0ABR8KPG8</accession>
<organism evidence="2 3">
    <name type="scientific">Erythrobacter rubeus</name>
    <dbReference type="NCBI Taxonomy" id="2760803"/>
    <lineage>
        <taxon>Bacteria</taxon>
        <taxon>Pseudomonadati</taxon>
        <taxon>Pseudomonadota</taxon>
        <taxon>Alphaproteobacteria</taxon>
        <taxon>Sphingomonadales</taxon>
        <taxon>Erythrobacteraceae</taxon>
        <taxon>Erythrobacter/Porphyrobacter group</taxon>
        <taxon>Erythrobacter</taxon>
    </lineage>
</organism>
<evidence type="ECO:0000313" key="2">
    <source>
        <dbReference type="EMBL" id="MBD2842597.1"/>
    </source>
</evidence>
<sequence>MIEADLWAVLAATVSAFVLGGLWYGLIFAKAWQVQAGITDEQLASQNQVKIFSIAFLLALIAAFIFGEFLGPKPDFSFAVGAGVSAGLAWVAATLGIIYLFEQRPLGHWLINGGYATLQFALFGLIFGLMG</sequence>
<evidence type="ECO:0000256" key="1">
    <source>
        <dbReference type="SAM" id="Phobius"/>
    </source>
</evidence>
<dbReference type="InterPro" id="IPR013879">
    <property type="entry name" value="DUF1761"/>
</dbReference>
<keyword evidence="3" id="KW-1185">Reference proteome</keyword>
<feature type="transmembrane region" description="Helical" evidence="1">
    <location>
        <begin position="113"/>
        <end position="130"/>
    </location>
</feature>
<name>A0ABR8KPG8_9SPHN</name>